<dbReference type="EMBL" id="WHPN01000283">
    <property type="protein sequence ID" value="KAF4408211.1"/>
    <property type="molecule type" value="Genomic_DNA"/>
</dbReference>
<evidence type="ECO:0000259" key="1">
    <source>
        <dbReference type="Pfam" id="PF00535"/>
    </source>
</evidence>
<sequence length="290" mass="32329">MAQDSIGVVTVTRGRAARILPRSMLSVYRQDYGGPLEHVIVVDDKDPETVAVASTAPTRPGLRVVVREVPRPPAEVDEPPGDKRRVYPRLSRLFNAGVRASSADWIAFLDDDNEFEPNHLRSLMECARAHGVQVAHSGRTMWRHDGTPYLDQAWHTVDDPREAARIYDVMCDKGVRIRGTHLMMDRADPVPPGAAFHTSSVMRPEDPVALVDQSVWLIRRELLLRLPIPETFSEEEHAANTAPDDKLLRTMLDNEIPMVSTGLATVRYYLGGVSNPHTVERREPVPALGA</sequence>
<dbReference type="InterPro" id="IPR029044">
    <property type="entry name" value="Nucleotide-diphossugar_trans"/>
</dbReference>
<dbReference type="Pfam" id="PF00535">
    <property type="entry name" value="Glycos_transf_2"/>
    <property type="match status" value="1"/>
</dbReference>
<dbReference type="SUPFAM" id="SSF53448">
    <property type="entry name" value="Nucleotide-diphospho-sugar transferases"/>
    <property type="match status" value="1"/>
</dbReference>
<feature type="domain" description="Glycosyltransferase 2-like" evidence="1">
    <location>
        <begin position="90"/>
        <end position="152"/>
    </location>
</feature>
<gene>
    <name evidence="2" type="ORF">GCU69_15310</name>
</gene>
<comment type="caution">
    <text evidence="2">The sequence shown here is derived from an EMBL/GenBank/DDBJ whole genome shotgun (WGS) entry which is preliminary data.</text>
</comment>
<name>A0ABQ7FGQ3_9ACTN</name>
<accession>A0ABQ7FGQ3</accession>
<dbReference type="PANTHER" id="PTHR22916:SF3">
    <property type="entry name" value="UDP-GLCNAC:BETAGAL BETA-1,3-N-ACETYLGLUCOSAMINYLTRANSFERASE-LIKE PROTEIN 1"/>
    <property type="match status" value="1"/>
</dbReference>
<reference evidence="2 3" key="1">
    <citation type="submission" date="2019-10" db="EMBL/GenBank/DDBJ databases">
        <title>Streptomyces tenebrisbrunneis sp.nov., an endogenous actinomycete isolated from of Lycium ruthenicum.</title>
        <authorList>
            <person name="Ma L."/>
        </authorList>
    </citation>
    <scope>NUCLEOTIDE SEQUENCE [LARGE SCALE GENOMIC DNA]</scope>
    <source>
        <strain evidence="2 3">TRM 66187</strain>
    </source>
</reference>
<dbReference type="PANTHER" id="PTHR22916">
    <property type="entry name" value="GLYCOSYLTRANSFERASE"/>
    <property type="match status" value="1"/>
</dbReference>
<dbReference type="Gene3D" id="3.90.550.10">
    <property type="entry name" value="Spore Coat Polysaccharide Biosynthesis Protein SpsA, Chain A"/>
    <property type="match status" value="1"/>
</dbReference>
<dbReference type="RefSeq" id="WP_098755297.1">
    <property type="nucleotide sequence ID" value="NZ_WHPN01000283.1"/>
</dbReference>
<evidence type="ECO:0000313" key="3">
    <source>
        <dbReference type="Proteomes" id="UP000621266"/>
    </source>
</evidence>
<dbReference type="InterPro" id="IPR001173">
    <property type="entry name" value="Glyco_trans_2-like"/>
</dbReference>
<organism evidence="2 3">
    <name type="scientific">Streptomyces lycii</name>
    <dbReference type="NCBI Taxonomy" id="2654337"/>
    <lineage>
        <taxon>Bacteria</taxon>
        <taxon>Bacillati</taxon>
        <taxon>Actinomycetota</taxon>
        <taxon>Actinomycetes</taxon>
        <taxon>Kitasatosporales</taxon>
        <taxon>Streptomycetaceae</taxon>
        <taxon>Streptomyces</taxon>
    </lineage>
</organism>
<keyword evidence="3" id="KW-1185">Reference proteome</keyword>
<protein>
    <submittedName>
        <fullName evidence="2">Glycosyltransferase family 2 protein</fullName>
    </submittedName>
</protein>
<evidence type="ECO:0000313" key="2">
    <source>
        <dbReference type="EMBL" id="KAF4408211.1"/>
    </source>
</evidence>
<dbReference type="CDD" id="cd00761">
    <property type="entry name" value="Glyco_tranf_GTA_type"/>
    <property type="match status" value="1"/>
</dbReference>
<proteinExistence type="predicted"/>
<dbReference type="Proteomes" id="UP000621266">
    <property type="component" value="Unassembled WGS sequence"/>
</dbReference>